<keyword evidence="4" id="KW-0804">Transcription</keyword>
<dbReference type="RefSeq" id="WP_263739278.1">
    <property type="nucleotide sequence ID" value="NZ_JAOWKZ010000002.1"/>
</dbReference>
<name>A0ABT2ZLT8_9RHOB</name>
<evidence type="ECO:0000256" key="1">
    <source>
        <dbReference type="ARBA" id="ARBA00009437"/>
    </source>
</evidence>
<gene>
    <name evidence="6" type="ORF">OEZ71_07210</name>
</gene>
<evidence type="ECO:0000313" key="6">
    <source>
        <dbReference type="EMBL" id="MCV2872082.1"/>
    </source>
</evidence>
<dbReference type="PROSITE" id="PS50931">
    <property type="entry name" value="HTH_LYSR"/>
    <property type="match status" value="1"/>
</dbReference>
<dbReference type="PANTHER" id="PTHR30537:SF3">
    <property type="entry name" value="TRANSCRIPTIONAL REGULATORY PROTEIN"/>
    <property type="match status" value="1"/>
</dbReference>
<dbReference type="Proteomes" id="UP001652564">
    <property type="component" value="Unassembled WGS sequence"/>
</dbReference>
<keyword evidence="3" id="KW-0238">DNA-binding</keyword>
<evidence type="ECO:0000256" key="4">
    <source>
        <dbReference type="ARBA" id="ARBA00023163"/>
    </source>
</evidence>
<dbReference type="Pfam" id="PF03466">
    <property type="entry name" value="LysR_substrate"/>
    <property type="match status" value="1"/>
</dbReference>
<evidence type="ECO:0000256" key="2">
    <source>
        <dbReference type="ARBA" id="ARBA00023015"/>
    </source>
</evidence>
<keyword evidence="7" id="KW-1185">Reference proteome</keyword>
<evidence type="ECO:0000259" key="5">
    <source>
        <dbReference type="PROSITE" id="PS50931"/>
    </source>
</evidence>
<keyword evidence="2" id="KW-0805">Transcription regulation</keyword>
<dbReference type="InterPro" id="IPR036388">
    <property type="entry name" value="WH-like_DNA-bd_sf"/>
</dbReference>
<reference evidence="6 7" key="1">
    <citation type="submission" date="2022-10" db="EMBL/GenBank/DDBJ databases">
        <title>Defluviimonas sp. nov., isolated from ocean surface sediments.</title>
        <authorList>
            <person name="He W."/>
            <person name="Wang L."/>
            <person name="Zhang D.-F."/>
        </authorList>
    </citation>
    <scope>NUCLEOTIDE SEQUENCE [LARGE SCALE GENOMIC DNA]</scope>
    <source>
        <strain evidence="6 7">WL0050</strain>
    </source>
</reference>
<comment type="caution">
    <text evidence="6">The sequence shown here is derived from an EMBL/GenBank/DDBJ whole genome shotgun (WGS) entry which is preliminary data.</text>
</comment>
<dbReference type="EMBL" id="JAOWKZ010000002">
    <property type="protein sequence ID" value="MCV2872082.1"/>
    <property type="molecule type" value="Genomic_DNA"/>
</dbReference>
<dbReference type="SUPFAM" id="SSF46785">
    <property type="entry name" value="Winged helix' DNA-binding domain"/>
    <property type="match status" value="1"/>
</dbReference>
<comment type="similarity">
    <text evidence="1">Belongs to the LysR transcriptional regulatory family.</text>
</comment>
<organism evidence="6 7">
    <name type="scientific">Albidovulum litorale</name>
    <dbReference type="NCBI Taxonomy" id="2984134"/>
    <lineage>
        <taxon>Bacteria</taxon>
        <taxon>Pseudomonadati</taxon>
        <taxon>Pseudomonadota</taxon>
        <taxon>Alphaproteobacteria</taxon>
        <taxon>Rhodobacterales</taxon>
        <taxon>Paracoccaceae</taxon>
        <taxon>Albidovulum</taxon>
    </lineage>
</organism>
<proteinExistence type="inferred from homology"/>
<dbReference type="Gene3D" id="1.10.10.10">
    <property type="entry name" value="Winged helix-like DNA-binding domain superfamily/Winged helix DNA-binding domain"/>
    <property type="match status" value="1"/>
</dbReference>
<dbReference type="Gene3D" id="3.40.190.290">
    <property type="match status" value="1"/>
</dbReference>
<protein>
    <submittedName>
        <fullName evidence="6">LysR family transcriptional regulator</fullName>
    </submittedName>
</protein>
<dbReference type="InterPro" id="IPR036390">
    <property type="entry name" value="WH_DNA-bd_sf"/>
</dbReference>
<accession>A0ABT2ZLT8</accession>
<dbReference type="Pfam" id="PF00126">
    <property type="entry name" value="HTH_1"/>
    <property type="match status" value="1"/>
</dbReference>
<dbReference type="SUPFAM" id="SSF53850">
    <property type="entry name" value="Periplasmic binding protein-like II"/>
    <property type="match status" value="1"/>
</dbReference>
<sequence>MKDAAWDDLKTVMALVRHGSLAAAGAALRLNYTTVARRIARAEAALGTTLFERLKDGYVPTDAAMLVAAHAGEMEACEHDLMRRLAGRDGTLEGALTITAPQLLIAYVLPTALAQFRALYPKVDLRVRATNDILDLSRREADLGIRISRTPGDTLTGLRLAEQHSASFASPGWAERIAKDPGAPIDWILYETHDDVPKAAREAYPSSRVQYRFDDMIAMAGAAQAGLGVVRMPMFLGRSLPGLMQVPLLPPQPYMDVWMVAHPDVWPGAKVRAFRDVLKADMKTRRALFVA</sequence>
<dbReference type="InterPro" id="IPR005119">
    <property type="entry name" value="LysR_subst-bd"/>
</dbReference>
<dbReference type="InterPro" id="IPR058163">
    <property type="entry name" value="LysR-type_TF_proteobact-type"/>
</dbReference>
<feature type="domain" description="HTH lysR-type" evidence="5">
    <location>
        <begin position="1"/>
        <end position="61"/>
    </location>
</feature>
<dbReference type="PANTHER" id="PTHR30537">
    <property type="entry name" value="HTH-TYPE TRANSCRIPTIONAL REGULATOR"/>
    <property type="match status" value="1"/>
</dbReference>
<evidence type="ECO:0000313" key="7">
    <source>
        <dbReference type="Proteomes" id="UP001652564"/>
    </source>
</evidence>
<dbReference type="InterPro" id="IPR000847">
    <property type="entry name" value="LysR_HTH_N"/>
</dbReference>
<evidence type="ECO:0000256" key="3">
    <source>
        <dbReference type="ARBA" id="ARBA00023125"/>
    </source>
</evidence>